<dbReference type="EMBL" id="JAINDJ010000002">
    <property type="protein sequence ID" value="KAG9459571.1"/>
    <property type="molecule type" value="Genomic_DNA"/>
</dbReference>
<gene>
    <name evidence="2" type="ORF">H6P81_004079</name>
</gene>
<keyword evidence="3" id="KW-1185">Reference proteome</keyword>
<comment type="caution">
    <text evidence="2">The sequence shown here is derived from an EMBL/GenBank/DDBJ whole genome shotgun (WGS) entry which is preliminary data.</text>
</comment>
<reference evidence="2 3" key="1">
    <citation type="submission" date="2021-07" db="EMBL/GenBank/DDBJ databases">
        <title>The Aristolochia fimbriata genome: insights into angiosperm evolution, floral development and chemical biosynthesis.</title>
        <authorList>
            <person name="Jiao Y."/>
        </authorList>
    </citation>
    <scope>NUCLEOTIDE SEQUENCE [LARGE SCALE GENOMIC DNA]</scope>
    <source>
        <strain evidence="2">IBCAS-2021</strain>
        <tissue evidence="2">Leaf</tissue>
    </source>
</reference>
<name>A0AAV7FHH9_ARIFI</name>
<feature type="region of interest" description="Disordered" evidence="1">
    <location>
        <begin position="1"/>
        <end position="20"/>
    </location>
</feature>
<feature type="compositionally biased region" description="Basic and acidic residues" evidence="1">
    <location>
        <begin position="1"/>
        <end position="15"/>
    </location>
</feature>
<protein>
    <submittedName>
        <fullName evidence="2">Uncharacterized protein</fullName>
    </submittedName>
</protein>
<dbReference type="Proteomes" id="UP000825729">
    <property type="component" value="Unassembled WGS sequence"/>
</dbReference>
<evidence type="ECO:0000313" key="2">
    <source>
        <dbReference type="EMBL" id="KAG9459571.1"/>
    </source>
</evidence>
<evidence type="ECO:0000256" key="1">
    <source>
        <dbReference type="SAM" id="MobiDB-lite"/>
    </source>
</evidence>
<dbReference type="AlphaFoldDB" id="A0AAV7FHH9"/>
<organism evidence="2 3">
    <name type="scientific">Aristolochia fimbriata</name>
    <name type="common">White veined hardy Dutchman's pipe vine</name>
    <dbReference type="NCBI Taxonomy" id="158543"/>
    <lineage>
        <taxon>Eukaryota</taxon>
        <taxon>Viridiplantae</taxon>
        <taxon>Streptophyta</taxon>
        <taxon>Embryophyta</taxon>
        <taxon>Tracheophyta</taxon>
        <taxon>Spermatophyta</taxon>
        <taxon>Magnoliopsida</taxon>
        <taxon>Magnoliidae</taxon>
        <taxon>Piperales</taxon>
        <taxon>Aristolochiaceae</taxon>
        <taxon>Aristolochia</taxon>
    </lineage>
</organism>
<proteinExistence type="predicted"/>
<sequence>MAIVTEKTRGAESKVWKNNSAREQWRAAEERWRSGGGGAVVEERWWRSGGGGAVVEERWWRSGGGGAVVEERWWRSGGGRIAYNSQIQTPNVQSRWSFEARNPSVKTSSDDSQPTSFVGRSINHKVQESRTNARCPFVLNFQSGLWPACTISDSVDSVGDKRRVAFQTHACYSLAKS</sequence>
<evidence type="ECO:0000313" key="3">
    <source>
        <dbReference type="Proteomes" id="UP000825729"/>
    </source>
</evidence>
<accession>A0AAV7FHH9</accession>